<dbReference type="AlphaFoldDB" id="A0A0A0CZU4"/>
<dbReference type="InterPro" id="IPR011051">
    <property type="entry name" value="RmlC_Cupin_sf"/>
</dbReference>
<protein>
    <submittedName>
        <fullName evidence="6">Pirin</fullName>
    </submittedName>
</protein>
<evidence type="ECO:0000256" key="3">
    <source>
        <dbReference type="RuleBase" id="RU003457"/>
    </source>
</evidence>
<feature type="binding site" evidence="2">
    <location>
        <position position="116"/>
    </location>
    <ligand>
        <name>Fe cation</name>
        <dbReference type="ChEBI" id="CHEBI:24875"/>
    </ligand>
</feature>
<organism evidence="6 7">
    <name type="scientific">Inquilinus limosus MP06</name>
    <dbReference type="NCBI Taxonomy" id="1398085"/>
    <lineage>
        <taxon>Bacteria</taxon>
        <taxon>Pseudomonadati</taxon>
        <taxon>Pseudomonadota</taxon>
        <taxon>Alphaproteobacteria</taxon>
        <taxon>Rhodospirillales</taxon>
        <taxon>Rhodospirillaceae</taxon>
        <taxon>Inquilinus</taxon>
    </lineage>
</organism>
<evidence type="ECO:0000259" key="4">
    <source>
        <dbReference type="Pfam" id="PF02678"/>
    </source>
</evidence>
<feature type="domain" description="Pirin N-terminal" evidence="4">
    <location>
        <begin position="33"/>
        <end position="138"/>
    </location>
</feature>
<reference evidence="6 7" key="1">
    <citation type="submission" date="2014-01" db="EMBL/GenBank/DDBJ databases">
        <title>Genome sequence determination for a cystic fibrosis isolate, Inquilinus limosus.</title>
        <authorList>
            <person name="Pino M."/>
            <person name="Di Conza J."/>
            <person name="Gutkind G."/>
        </authorList>
    </citation>
    <scope>NUCLEOTIDE SEQUENCE [LARGE SCALE GENOMIC DNA]</scope>
    <source>
        <strain evidence="6 7">MP06</strain>
    </source>
</reference>
<keyword evidence="2" id="KW-0408">Iron</keyword>
<evidence type="ECO:0000313" key="6">
    <source>
        <dbReference type="EMBL" id="KGM31113.1"/>
    </source>
</evidence>
<keyword evidence="2" id="KW-0479">Metal-binding</keyword>
<name>A0A0A0CZU4_9PROT</name>
<feature type="binding site" evidence="2">
    <location>
        <position position="72"/>
    </location>
    <ligand>
        <name>Fe cation</name>
        <dbReference type="ChEBI" id="CHEBI:24875"/>
    </ligand>
</feature>
<evidence type="ECO:0000256" key="1">
    <source>
        <dbReference type="ARBA" id="ARBA00008416"/>
    </source>
</evidence>
<dbReference type="InterPro" id="IPR003829">
    <property type="entry name" value="Pirin_N_dom"/>
</dbReference>
<comment type="caution">
    <text evidence="6">The sequence shown here is derived from an EMBL/GenBank/DDBJ whole genome shotgun (WGS) entry which is preliminary data.</text>
</comment>
<feature type="binding site" evidence="2">
    <location>
        <position position="74"/>
    </location>
    <ligand>
        <name>Fe cation</name>
        <dbReference type="ChEBI" id="CHEBI:24875"/>
    </ligand>
</feature>
<evidence type="ECO:0000256" key="2">
    <source>
        <dbReference type="PIRSR" id="PIRSR006232-1"/>
    </source>
</evidence>
<sequence>MSWQPTRDPATGETPCPFIETVVIPRTADIGGFEVRRAVPSMQKRSVGPFVFVDEFGPTLFGVGDGIDVPPHPHIGLATVTYLFAGEQTHRDSLGTRQLIRPGDVNWMTAGSGIAHSERTPPALRATGSTLFGVQTWVALPAPYEEVAPSFAHHGIDDLPVIEDAGKSVRLIVGSAYGARSPVATFSETLYLDAALQAGAVLPLPAEHEERAVYVVSGRIRIGGDDFPPRQLLVLRPGDPVAVEALEETRLLVFGGEPLDGPRKLWWNFVARSRERIEQAKEDWREGRFGTIPDETERLPLPER</sequence>
<dbReference type="Proteomes" id="UP000029995">
    <property type="component" value="Unassembled WGS sequence"/>
</dbReference>
<feature type="binding site" evidence="2">
    <location>
        <position position="118"/>
    </location>
    <ligand>
        <name>Fe cation</name>
        <dbReference type="ChEBI" id="CHEBI:24875"/>
    </ligand>
</feature>
<accession>A0A0A0CZU4</accession>
<dbReference type="CDD" id="cd02909">
    <property type="entry name" value="cupin_pirin_N"/>
    <property type="match status" value="1"/>
</dbReference>
<dbReference type="PIRSF" id="PIRSF006232">
    <property type="entry name" value="Pirin"/>
    <property type="match status" value="1"/>
</dbReference>
<gene>
    <name evidence="6" type="ORF">P409_29100</name>
</gene>
<dbReference type="EMBL" id="JANX01000596">
    <property type="protein sequence ID" value="KGM31113.1"/>
    <property type="molecule type" value="Genomic_DNA"/>
</dbReference>
<proteinExistence type="inferred from homology"/>
<comment type="cofactor">
    <cofactor evidence="2">
        <name>Fe cation</name>
        <dbReference type="ChEBI" id="CHEBI:24875"/>
    </cofactor>
    <text evidence="2">Binds 1 Fe cation per subunit.</text>
</comment>
<comment type="similarity">
    <text evidence="1 3">Belongs to the pirin family.</text>
</comment>
<dbReference type="CDD" id="cd02247">
    <property type="entry name" value="cupin_pirin_C"/>
    <property type="match status" value="1"/>
</dbReference>
<dbReference type="Gene3D" id="2.60.120.10">
    <property type="entry name" value="Jelly Rolls"/>
    <property type="match status" value="2"/>
</dbReference>
<evidence type="ECO:0000313" key="7">
    <source>
        <dbReference type="Proteomes" id="UP000029995"/>
    </source>
</evidence>
<dbReference type="InterPro" id="IPR012093">
    <property type="entry name" value="Pirin"/>
</dbReference>
<dbReference type="OrthoDB" id="9780903at2"/>
<dbReference type="PANTHER" id="PTHR13903">
    <property type="entry name" value="PIRIN-RELATED"/>
    <property type="match status" value="1"/>
</dbReference>
<dbReference type="SUPFAM" id="SSF51182">
    <property type="entry name" value="RmlC-like cupins"/>
    <property type="match status" value="1"/>
</dbReference>
<dbReference type="PANTHER" id="PTHR13903:SF8">
    <property type="entry name" value="PIRIN"/>
    <property type="match status" value="1"/>
</dbReference>
<dbReference type="Pfam" id="PF05726">
    <property type="entry name" value="Pirin_C"/>
    <property type="match status" value="1"/>
</dbReference>
<evidence type="ECO:0000259" key="5">
    <source>
        <dbReference type="Pfam" id="PF05726"/>
    </source>
</evidence>
<feature type="domain" description="Pirin C-terminal" evidence="5">
    <location>
        <begin position="191"/>
        <end position="290"/>
    </location>
</feature>
<dbReference type="GO" id="GO:0046872">
    <property type="term" value="F:metal ion binding"/>
    <property type="evidence" value="ECO:0007669"/>
    <property type="project" value="UniProtKB-KW"/>
</dbReference>
<dbReference type="RefSeq" id="WP_034846662.1">
    <property type="nucleotide sequence ID" value="NZ_JANX01000596.1"/>
</dbReference>
<dbReference type="Pfam" id="PF02678">
    <property type="entry name" value="Pirin"/>
    <property type="match status" value="1"/>
</dbReference>
<dbReference type="InterPro" id="IPR008778">
    <property type="entry name" value="Pirin_C_dom"/>
</dbReference>
<dbReference type="InterPro" id="IPR014710">
    <property type="entry name" value="RmlC-like_jellyroll"/>
</dbReference>